<gene>
    <name evidence="2" type="ORF">K3152_00170</name>
</gene>
<reference evidence="2 3" key="1">
    <citation type="submission" date="2021-08" db="EMBL/GenBank/DDBJ databases">
        <title>Comparative Genomics Analysis of the Genus Qipengyuania Reveals Extensive Genetic Diversity and Metabolic Versatility, Including the Description of Fifteen Novel Species.</title>
        <authorList>
            <person name="Liu Y."/>
        </authorList>
    </citation>
    <scope>NUCLEOTIDE SEQUENCE [LARGE SCALE GENOMIC DNA]</scope>
    <source>
        <strain evidence="2 3">1NDH17</strain>
    </source>
</reference>
<dbReference type="Proteomes" id="UP000783253">
    <property type="component" value="Unassembled WGS sequence"/>
</dbReference>
<dbReference type="Pfam" id="PF12728">
    <property type="entry name" value="HTH_17"/>
    <property type="match status" value="1"/>
</dbReference>
<evidence type="ECO:0000313" key="3">
    <source>
        <dbReference type="Proteomes" id="UP000783253"/>
    </source>
</evidence>
<evidence type="ECO:0000259" key="1">
    <source>
        <dbReference type="Pfam" id="PF12728"/>
    </source>
</evidence>
<sequence>MSIIQFPPNMRTPEAARYLGVSESLLEKLRVAGDGPLYSKIGRAVLYRKASLDSWIVEQERRHTSGPSKAA</sequence>
<dbReference type="EMBL" id="JAIGNK010000001">
    <property type="protein sequence ID" value="MBX7456651.1"/>
    <property type="molecule type" value="Genomic_DNA"/>
</dbReference>
<protein>
    <submittedName>
        <fullName evidence="2">Helix-turn-helix domain-containing protein</fullName>
    </submittedName>
</protein>
<organism evidence="2 3">
    <name type="scientific">Qipengyuania polymorpha</name>
    <dbReference type="NCBI Taxonomy" id="2867234"/>
    <lineage>
        <taxon>Bacteria</taxon>
        <taxon>Pseudomonadati</taxon>
        <taxon>Pseudomonadota</taxon>
        <taxon>Alphaproteobacteria</taxon>
        <taxon>Sphingomonadales</taxon>
        <taxon>Erythrobacteraceae</taxon>
        <taxon>Qipengyuania</taxon>
    </lineage>
</organism>
<name>A0ABS7ITJ4_9SPHN</name>
<evidence type="ECO:0000313" key="2">
    <source>
        <dbReference type="EMBL" id="MBX7456651.1"/>
    </source>
</evidence>
<feature type="domain" description="Helix-turn-helix" evidence="1">
    <location>
        <begin position="11"/>
        <end position="56"/>
    </location>
</feature>
<keyword evidence="3" id="KW-1185">Reference proteome</keyword>
<dbReference type="InterPro" id="IPR041657">
    <property type="entry name" value="HTH_17"/>
</dbReference>
<dbReference type="SUPFAM" id="SSF46955">
    <property type="entry name" value="Putative DNA-binding domain"/>
    <property type="match status" value="1"/>
</dbReference>
<proteinExistence type="predicted"/>
<dbReference type="InterPro" id="IPR009061">
    <property type="entry name" value="DNA-bd_dom_put_sf"/>
</dbReference>
<comment type="caution">
    <text evidence="2">The sequence shown here is derived from an EMBL/GenBank/DDBJ whole genome shotgun (WGS) entry which is preliminary data.</text>
</comment>
<accession>A0ABS7ITJ4</accession>